<keyword evidence="2" id="KW-1133">Transmembrane helix</keyword>
<protein>
    <submittedName>
        <fullName evidence="3">Uncharacterized protein</fullName>
    </submittedName>
</protein>
<name>A0A8S1SE93_PAROT</name>
<dbReference type="EMBL" id="CAJJDP010000008">
    <property type="protein sequence ID" value="CAD8137767.1"/>
    <property type="molecule type" value="Genomic_DNA"/>
</dbReference>
<reference evidence="3" key="1">
    <citation type="submission" date="2021-01" db="EMBL/GenBank/DDBJ databases">
        <authorList>
            <consortium name="Genoscope - CEA"/>
            <person name="William W."/>
        </authorList>
    </citation>
    <scope>NUCLEOTIDE SEQUENCE</scope>
</reference>
<dbReference type="Proteomes" id="UP000683925">
    <property type="component" value="Unassembled WGS sequence"/>
</dbReference>
<dbReference type="PANTHER" id="PTHR19920">
    <property type="entry name" value="WD40 PROTEIN CIAO1"/>
    <property type="match status" value="1"/>
</dbReference>
<feature type="repeat" description="WD" evidence="1">
    <location>
        <begin position="1"/>
        <end position="18"/>
    </location>
</feature>
<dbReference type="PROSITE" id="PS50082">
    <property type="entry name" value="WD_REPEATS_2"/>
    <property type="match status" value="1"/>
</dbReference>
<organism evidence="3 4">
    <name type="scientific">Paramecium octaurelia</name>
    <dbReference type="NCBI Taxonomy" id="43137"/>
    <lineage>
        <taxon>Eukaryota</taxon>
        <taxon>Sar</taxon>
        <taxon>Alveolata</taxon>
        <taxon>Ciliophora</taxon>
        <taxon>Intramacronucleata</taxon>
        <taxon>Oligohymenophorea</taxon>
        <taxon>Peniculida</taxon>
        <taxon>Parameciidae</taxon>
        <taxon>Paramecium</taxon>
    </lineage>
</organism>
<evidence type="ECO:0000256" key="1">
    <source>
        <dbReference type="PROSITE-ProRule" id="PRU00221"/>
    </source>
</evidence>
<accession>A0A8S1SE93</accession>
<dbReference type="OrthoDB" id="295882at2759"/>
<keyword evidence="2" id="KW-0472">Membrane</keyword>
<evidence type="ECO:0000313" key="3">
    <source>
        <dbReference type="EMBL" id="CAD8137767.1"/>
    </source>
</evidence>
<dbReference type="OMA" id="ENGLWIY"/>
<dbReference type="GO" id="GO:0016226">
    <property type="term" value="P:iron-sulfur cluster assembly"/>
    <property type="evidence" value="ECO:0007669"/>
    <property type="project" value="TreeGrafter"/>
</dbReference>
<proteinExistence type="predicted"/>
<sequence>MKNLIVSGSSDKKIKFWQKENQWAFSQTITDLNSTVYALSLNESQNKLISCVWDYLIMVMEQSEQNKYWTVIQKIAVKIKGCRLCFIDNNTFAFQPFEKEYVHIYEMSNTNKQFTKTKDIPVEGGQDYNFFPQQFIKSKCMLVNKNGSNVSLIRIKSNFEFIIQQSIDFRTHFAFGYMTDDGQYLVTWDDNSKELDQIILRIMSQMFIQYLSYICFKFLTQHQISNRCKDCNNYLPGYNNHFFMFLNLITFIINCMIQQQLFINQLFKKTMVF</sequence>
<evidence type="ECO:0000256" key="2">
    <source>
        <dbReference type="SAM" id="Phobius"/>
    </source>
</evidence>
<dbReference type="GO" id="GO:0097361">
    <property type="term" value="C:cytosolic [4Fe-4S] assembly targeting complex"/>
    <property type="evidence" value="ECO:0007669"/>
    <property type="project" value="TreeGrafter"/>
</dbReference>
<comment type="caution">
    <text evidence="3">The sequence shown here is derived from an EMBL/GenBank/DDBJ whole genome shotgun (WGS) entry which is preliminary data.</text>
</comment>
<dbReference type="AlphaFoldDB" id="A0A8S1SE93"/>
<evidence type="ECO:0000313" key="4">
    <source>
        <dbReference type="Proteomes" id="UP000683925"/>
    </source>
</evidence>
<keyword evidence="2" id="KW-0812">Transmembrane</keyword>
<gene>
    <name evidence="3" type="ORF">POCTA_138.1.T0090003</name>
</gene>
<dbReference type="InterPro" id="IPR001680">
    <property type="entry name" value="WD40_rpt"/>
</dbReference>
<feature type="transmembrane region" description="Helical" evidence="2">
    <location>
        <begin position="242"/>
        <end position="263"/>
    </location>
</feature>
<keyword evidence="4" id="KW-1185">Reference proteome</keyword>
<keyword evidence="1" id="KW-0853">WD repeat</keyword>
<dbReference type="PANTHER" id="PTHR19920:SF0">
    <property type="entry name" value="CYTOSOLIC IRON-SULFUR PROTEIN ASSEMBLY PROTEIN CIAO1-RELATED"/>
    <property type="match status" value="1"/>
</dbReference>